<gene>
    <name evidence="2" type="ORF">FRX31_008852</name>
</gene>
<keyword evidence="3" id="KW-1185">Reference proteome</keyword>
<sequence>MKAQFKEIDTHSAKEEQAKAPRKQVDMTKPDKNPKEYVVTKKRVDVKVGKEKVIVDPSMKKYARTHGMDRHGKGSMKNDMSKVKKGQNGKRPAKASCKEGWKGKGNKGKSFY</sequence>
<evidence type="ECO:0000256" key="1">
    <source>
        <dbReference type="SAM" id="MobiDB-lite"/>
    </source>
</evidence>
<protein>
    <submittedName>
        <fullName evidence="2">Uncharacterized protein</fullName>
    </submittedName>
</protein>
<dbReference type="EMBL" id="JABWDY010009255">
    <property type="protein sequence ID" value="KAF5201560.1"/>
    <property type="molecule type" value="Genomic_DNA"/>
</dbReference>
<feature type="region of interest" description="Disordered" evidence="1">
    <location>
        <begin position="1"/>
        <end position="36"/>
    </location>
</feature>
<organism evidence="2 3">
    <name type="scientific">Thalictrum thalictroides</name>
    <name type="common">Rue-anemone</name>
    <name type="synonym">Anemone thalictroides</name>
    <dbReference type="NCBI Taxonomy" id="46969"/>
    <lineage>
        <taxon>Eukaryota</taxon>
        <taxon>Viridiplantae</taxon>
        <taxon>Streptophyta</taxon>
        <taxon>Embryophyta</taxon>
        <taxon>Tracheophyta</taxon>
        <taxon>Spermatophyta</taxon>
        <taxon>Magnoliopsida</taxon>
        <taxon>Ranunculales</taxon>
        <taxon>Ranunculaceae</taxon>
        <taxon>Thalictroideae</taxon>
        <taxon>Thalictrum</taxon>
    </lineage>
</organism>
<name>A0A7J6WYL1_THATH</name>
<evidence type="ECO:0000313" key="3">
    <source>
        <dbReference type="Proteomes" id="UP000554482"/>
    </source>
</evidence>
<evidence type="ECO:0000313" key="2">
    <source>
        <dbReference type="EMBL" id="KAF5201560.1"/>
    </source>
</evidence>
<reference evidence="2 3" key="1">
    <citation type="submission" date="2020-06" db="EMBL/GenBank/DDBJ databases">
        <title>Transcriptomic and genomic resources for Thalictrum thalictroides and T. hernandezii: Facilitating candidate gene discovery in an emerging model plant lineage.</title>
        <authorList>
            <person name="Arias T."/>
            <person name="Riano-Pachon D.M."/>
            <person name="Di Stilio V.S."/>
        </authorList>
    </citation>
    <scope>NUCLEOTIDE SEQUENCE [LARGE SCALE GENOMIC DNA]</scope>
    <source>
        <strain evidence="3">cv. WT478/WT964</strain>
        <tissue evidence="2">Leaves</tissue>
    </source>
</reference>
<dbReference type="AlphaFoldDB" id="A0A7J6WYL1"/>
<comment type="caution">
    <text evidence="2">The sequence shown here is derived from an EMBL/GenBank/DDBJ whole genome shotgun (WGS) entry which is preliminary data.</text>
</comment>
<dbReference type="Proteomes" id="UP000554482">
    <property type="component" value="Unassembled WGS sequence"/>
</dbReference>
<feature type="compositionally biased region" description="Basic residues" evidence="1">
    <location>
        <begin position="83"/>
        <end position="93"/>
    </location>
</feature>
<feature type="region of interest" description="Disordered" evidence="1">
    <location>
        <begin position="59"/>
        <end position="112"/>
    </location>
</feature>
<accession>A0A7J6WYL1</accession>
<proteinExistence type="predicted"/>